<dbReference type="AlphaFoldDB" id="A0A3S0I0L5"/>
<feature type="chain" id="PRO_5018769496" evidence="3">
    <location>
        <begin position="28"/>
        <end position="292"/>
    </location>
</feature>
<comment type="caution">
    <text evidence="4">The sequence shown here is derived from an EMBL/GenBank/DDBJ whole genome shotgun (WGS) entry which is preliminary data.</text>
</comment>
<dbReference type="Proteomes" id="UP000277007">
    <property type="component" value="Unassembled WGS sequence"/>
</dbReference>
<feature type="signal peptide" evidence="3">
    <location>
        <begin position="1"/>
        <end position="27"/>
    </location>
</feature>
<evidence type="ECO:0000313" key="5">
    <source>
        <dbReference type="Proteomes" id="UP000277007"/>
    </source>
</evidence>
<organism evidence="4 5">
    <name type="scientific">Azospirillum griseum</name>
    <dbReference type="NCBI Taxonomy" id="2496639"/>
    <lineage>
        <taxon>Bacteria</taxon>
        <taxon>Pseudomonadati</taxon>
        <taxon>Pseudomonadota</taxon>
        <taxon>Alphaproteobacteria</taxon>
        <taxon>Rhodospirillales</taxon>
        <taxon>Azospirillaceae</taxon>
        <taxon>Azospirillum</taxon>
    </lineage>
</organism>
<accession>A0A3S0I0L5</accession>
<dbReference type="PROSITE" id="PS50005">
    <property type="entry name" value="TPR"/>
    <property type="match status" value="1"/>
</dbReference>
<dbReference type="EMBL" id="RXMA01000010">
    <property type="protein sequence ID" value="RTR19826.1"/>
    <property type="molecule type" value="Genomic_DNA"/>
</dbReference>
<dbReference type="InterPro" id="IPR044650">
    <property type="entry name" value="SRFR1-like"/>
</dbReference>
<keyword evidence="1" id="KW-0802">TPR repeat</keyword>
<keyword evidence="5" id="KW-1185">Reference proteome</keyword>
<dbReference type="OrthoDB" id="8480494at2"/>
<protein>
    <submittedName>
        <fullName evidence="4">Uncharacterized protein</fullName>
    </submittedName>
</protein>
<dbReference type="PANTHER" id="PTHR44749:SF1">
    <property type="entry name" value="TETRATRICOPEPTIDE-LIKE HELICAL DOMAIN-CONTAINING PROTEIN"/>
    <property type="match status" value="1"/>
</dbReference>
<dbReference type="PANTHER" id="PTHR44749">
    <property type="entry name" value="SUPPRESSOR OF RPS4-RLD 1"/>
    <property type="match status" value="1"/>
</dbReference>
<dbReference type="InterPro" id="IPR011990">
    <property type="entry name" value="TPR-like_helical_dom_sf"/>
</dbReference>
<dbReference type="InterPro" id="IPR019734">
    <property type="entry name" value="TPR_rpt"/>
</dbReference>
<feature type="repeat" description="TPR" evidence="1">
    <location>
        <begin position="186"/>
        <end position="219"/>
    </location>
</feature>
<dbReference type="Gene3D" id="1.25.40.10">
    <property type="entry name" value="Tetratricopeptide repeat domain"/>
    <property type="match status" value="2"/>
</dbReference>
<feature type="region of interest" description="Disordered" evidence="2">
    <location>
        <begin position="266"/>
        <end position="292"/>
    </location>
</feature>
<keyword evidence="3" id="KW-0732">Signal</keyword>
<sequence>MIRRNAFIALAALSLSATVALPPLAQAAAPTTTTAQAPATASATQDINRKLKECAAQAESDPVAALDRALRWQDSGGGDYARLCQALARFHKGEFKAAGEQLETLAPLLGKDDPKAAAAILARGGWAWLRAGNQTKAETLYSAALAKQPGDVDLLIDRAFARAEAERFWDAVADLDAALAADPKRADAYLYRAAAHKALSNHRQALADIDRALELKPGDPETILLRGNVKALSGSVNAAREDWALVKRLAPDSAFARAAAVNLDRAAKMASAPPEKASDKTTDKPADKPKAP</sequence>
<evidence type="ECO:0000313" key="4">
    <source>
        <dbReference type="EMBL" id="RTR19826.1"/>
    </source>
</evidence>
<name>A0A3S0I0L5_9PROT</name>
<dbReference type="SUPFAM" id="SSF48452">
    <property type="entry name" value="TPR-like"/>
    <property type="match status" value="1"/>
</dbReference>
<reference evidence="4 5" key="1">
    <citation type="submission" date="2018-12" db="EMBL/GenBank/DDBJ databases">
        <authorList>
            <person name="Yang Y."/>
        </authorList>
    </citation>
    <scope>NUCLEOTIDE SEQUENCE [LARGE SCALE GENOMIC DNA]</scope>
    <source>
        <strain evidence="4 5">L-25-5w-1</strain>
    </source>
</reference>
<dbReference type="GO" id="GO:0045892">
    <property type="term" value="P:negative regulation of DNA-templated transcription"/>
    <property type="evidence" value="ECO:0007669"/>
    <property type="project" value="InterPro"/>
</dbReference>
<gene>
    <name evidence="4" type="ORF">EJ903_12550</name>
</gene>
<dbReference type="SMART" id="SM00028">
    <property type="entry name" value="TPR"/>
    <property type="match status" value="4"/>
</dbReference>
<evidence type="ECO:0000256" key="3">
    <source>
        <dbReference type="SAM" id="SignalP"/>
    </source>
</evidence>
<dbReference type="RefSeq" id="WP_126615682.1">
    <property type="nucleotide sequence ID" value="NZ_JBHUCY010000043.1"/>
</dbReference>
<feature type="compositionally biased region" description="Basic and acidic residues" evidence="2">
    <location>
        <begin position="276"/>
        <end position="292"/>
    </location>
</feature>
<evidence type="ECO:0000256" key="2">
    <source>
        <dbReference type="SAM" id="MobiDB-lite"/>
    </source>
</evidence>
<proteinExistence type="predicted"/>
<evidence type="ECO:0000256" key="1">
    <source>
        <dbReference type="PROSITE-ProRule" id="PRU00339"/>
    </source>
</evidence>